<protein>
    <recommendedName>
        <fullName evidence="3">Alpha/beta hydrolase fold-3 domain-containing protein</fullName>
    </recommendedName>
</protein>
<dbReference type="InterPro" id="IPR029058">
    <property type="entry name" value="AB_hydrolase_fold"/>
</dbReference>
<dbReference type="AlphaFoldDB" id="A0AAJ0LW22"/>
<evidence type="ECO:0000313" key="5">
    <source>
        <dbReference type="Proteomes" id="UP001271007"/>
    </source>
</evidence>
<name>A0AAJ0LW22_9PEZI</name>
<dbReference type="InterPro" id="IPR050300">
    <property type="entry name" value="GDXG_lipolytic_enzyme"/>
</dbReference>
<accession>A0AAJ0LW22</accession>
<evidence type="ECO:0000256" key="2">
    <source>
        <dbReference type="SAM" id="MobiDB-lite"/>
    </source>
</evidence>
<dbReference type="GO" id="GO:0016787">
    <property type="term" value="F:hydrolase activity"/>
    <property type="evidence" value="ECO:0007669"/>
    <property type="project" value="UniProtKB-KW"/>
</dbReference>
<dbReference type="Proteomes" id="UP001271007">
    <property type="component" value="Unassembled WGS sequence"/>
</dbReference>
<comment type="caution">
    <text evidence="4">The sequence shown here is derived from an EMBL/GenBank/DDBJ whole genome shotgun (WGS) entry which is preliminary data.</text>
</comment>
<reference evidence="4" key="1">
    <citation type="submission" date="2023-04" db="EMBL/GenBank/DDBJ databases">
        <title>Black Yeasts Isolated from many extreme environments.</title>
        <authorList>
            <person name="Coleine C."/>
            <person name="Stajich J.E."/>
            <person name="Selbmann L."/>
        </authorList>
    </citation>
    <scope>NUCLEOTIDE SEQUENCE</scope>
    <source>
        <strain evidence="4">CCFEE 5312</strain>
    </source>
</reference>
<feature type="compositionally biased region" description="Low complexity" evidence="2">
    <location>
        <begin position="7"/>
        <end position="23"/>
    </location>
</feature>
<evidence type="ECO:0000256" key="1">
    <source>
        <dbReference type="ARBA" id="ARBA00022801"/>
    </source>
</evidence>
<dbReference type="SUPFAM" id="SSF53474">
    <property type="entry name" value="alpha/beta-Hydrolases"/>
    <property type="match status" value="1"/>
</dbReference>
<dbReference type="PANTHER" id="PTHR48081:SF8">
    <property type="entry name" value="ALPHA_BETA HYDROLASE FOLD-3 DOMAIN-CONTAINING PROTEIN-RELATED"/>
    <property type="match status" value="1"/>
</dbReference>
<dbReference type="Pfam" id="PF07859">
    <property type="entry name" value="Abhydrolase_3"/>
    <property type="match status" value="1"/>
</dbReference>
<dbReference type="EMBL" id="JAWDJX010000003">
    <property type="protein sequence ID" value="KAK3057464.1"/>
    <property type="molecule type" value="Genomic_DNA"/>
</dbReference>
<proteinExistence type="predicted"/>
<feature type="region of interest" description="Disordered" evidence="2">
    <location>
        <begin position="1"/>
        <end position="27"/>
    </location>
</feature>
<dbReference type="Gene3D" id="3.40.50.1820">
    <property type="entry name" value="alpha/beta hydrolase"/>
    <property type="match status" value="1"/>
</dbReference>
<sequence length="293" mass="32945">MSSMNETKPSSMDSTPSPSPKSTIKIDHRTKRSIPTWLLHHMIRPFGPMLITAKKEYAAGSPQLKPYMTAKWRCNITERKVEDMYLYDLFPKRTTIDTRGRGTERRKRIYYFAGGGWQMPASSDHWPLAPNSPAPVAFDPLIKLYRRLLQDATEAGEDVILAGDSAGGNVVLCLTLNALAVDSTLPAPKALMVLSPSCDLTRDNPDIKALEHPLFAEVSSLARKGVQVHGVFGRYDILSPDAVLFRDKCEQAGVRGEWLDWEKQMHVFPLAYPYMLPESVAAKKWVMDVLRRT</sequence>
<dbReference type="InterPro" id="IPR013094">
    <property type="entry name" value="AB_hydrolase_3"/>
</dbReference>
<keyword evidence="5" id="KW-1185">Reference proteome</keyword>
<feature type="domain" description="Alpha/beta hydrolase fold-3" evidence="3">
    <location>
        <begin position="126"/>
        <end position="210"/>
    </location>
</feature>
<gene>
    <name evidence="4" type="ORF">LTR09_001648</name>
</gene>
<keyword evidence="1" id="KW-0378">Hydrolase</keyword>
<evidence type="ECO:0000259" key="3">
    <source>
        <dbReference type="Pfam" id="PF07859"/>
    </source>
</evidence>
<evidence type="ECO:0000313" key="4">
    <source>
        <dbReference type="EMBL" id="KAK3057464.1"/>
    </source>
</evidence>
<dbReference type="PANTHER" id="PTHR48081">
    <property type="entry name" value="AB HYDROLASE SUPERFAMILY PROTEIN C4A8.06C"/>
    <property type="match status" value="1"/>
</dbReference>
<organism evidence="4 5">
    <name type="scientific">Extremus antarcticus</name>
    <dbReference type="NCBI Taxonomy" id="702011"/>
    <lineage>
        <taxon>Eukaryota</taxon>
        <taxon>Fungi</taxon>
        <taxon>Dikarya</taxon>
        <taxon>Ascomycota</taxon>
        <taxon>Pezizomycotina</taxon>
        <taxon>Dothideomycetes</taxon>
        <taxon>Dothideomycetidae</taxon>
        <taxon>Mycosphaerellales</taxon>
        <taxon>Extremaceae</taxon>
        <taxon>Extremus</taxon>
    </lineage>
</organism>